<dbReference type="PANTHER" id="PTHR43725">
    <property type="entry name" value="UDP-GLUCOSE 4-EPIMERASE"/>
    <property type="match status" value="1"/>
</dbReference>
<dbReference type="PANTHER" id="PTHR43725:SF47">
    <property type="entry name" value="UDP-GLUCOSE 4-EPIMERASE"/>
    <property type="match status" value="1"/>
</dbReference>
<accession>A0A5R9F050</accession>
<evidence type="ECO:0000256" key="3">
    <source>
        <dbReference type="ARBA" id="ARBA00007637"/>
    </source>
</evidence>
<dbReference type="EMBL" id="SWLG01000016">
    <property type="protein sequence ID" value="TLS35780.1"/>
    <property type="molecule type" value="Genomic_DNA"/>
</dbReference>
<dbReference type="Proteomes" id="UP000308230">
    <property type="component" value="Unassembled WGS sequence"/>
</dbReference>
<evidence type="ECO:0000256" key="1">
    <source>
        <dbReference type="ARBA" id="ARBA00000083"/>
    </source>
</evidence>
<organism evidence="8 9">
    <name type="scientific">Exobacillus caeni</name>
    <dbReference type="NCBI Taxonomy" id="2574798"/>
    <lineage>
        <taxon>Bacteria</taxon>
        <taxon>Bacillati</taxon>
        <taxon>Bacillota</taxon>
        <taxon>Bacilli</taxon>
        <taxon>Bacillales</taxon>
        <taxon>Guptibacillaceae</taxon>
        <taxon>Exobacillus</taxon>
    </lineage>
</organism>
<dbReference type="GO" id="GO:0005996">
    <property type="term" value="P:monosaccharide metabolic process"/>
    <property type="evidence" value="ECO:0007669"/>
    <property type="project" value="TreeGrafter"/>
</dbReference>
<evidence type="ECO:0000256" key="6">
    <source>
        <dbReference type="ARBA" id="ARBA00023027"/>
    </source>
</evidence>
<comment type="caution">
    <text evidence="8">The sequence shown here is derived from an EMBL/GenBank/DDBJ whole genome shotgun (WGS) entry which is preliminary data.</text>
</comment>
<evidence type="ECO:0000256" key="4">
    <source>
        <dbReference type="ARBA" id="ARBA00013189"/>
    </source>
</evidence>
<comment type="cofactor">
    <cofactor evidence="2">
        <name>NAD(+)</name>
        <dbReference type="ChEBI" id="CHEBI:57540"/>
    </cofactor>
</comment>
<dbReference type="Gene3D" id="3.90.25.10">
    <property type="entry name" value="UDP-galactose 4-epimerase, domain 1"/>
    <property type="match status" value="1"/>
</dbReference>
<dbReference type="AlphaFoldDB" id="A0A5R9F050"/>
<dbReference type="SUPFAM" id="SSF51735">
    <property type="entry name" value="NAD(P)-binding Rossmann-fold domains"/>
    <property type="match status" value="1"/>
</dbReference>
<proteinExistence type="inferred from homology"/>
<comment type="similarity">
    <text evidence="3">Belongs to the NAD(P)-dependent epimerase/dehydratase family.</text>
</comment>
<evidence type="ECO:0000256" key="5">
    <source>
        <dbReference type="ARBA" id="ARBA00018569"/>
    </source>
</evidence>
<reference evidence="8 9" key="1">
    <citation type="submission" date="2019-04" db="EMBL/GenBank/DDBJ databases">
        <title>Bacillus caeni sp. nov., a bacterium isolated from mangrove sediment.</title>
        <authorList>
            <person name="Huang H."/>
            <person name="Mo K."/>
            <person name="Hu Y."/>
        </authorList>
    </citation>
    <scope>NUCLEOTIDE SEQUENCE [LARGE SCALE GENOMIC DNA]</scope>
    <source>
        <strain evidence="8 9">HB172195</strain>
    </source>
</reference>
<dbReference type="OrthoDB" id="9801785at2"/>
<dbReference type="RefSeq" id="WP_138128400.1">
    <property type="nucleotide sequence ID" value="NZ_SWLG01000016.1"/>
</dbReference>
<gene>
    <name evidence="8" type="ORF">FCL54_18365</name>
</gene>
<dbReference type="GO" id="GO:0003978">
    <property type="term" value="F:UDP-glucose 4-epimerase activity"/>
    <property type="evidence" value="ECO:0007669"/>
    <property type="project" value="UniProtKB-EC"/>
</dbReference>
<dbReference type="EC" id="5.1.3.2" evidence="4"/>
<sequence>MEEREYKVSLQASGKSIPSKVVTPMHGDATICYADPTKPESDLGWEAKMDILEMCKDSWRWQEGNPDGYKTEYSTSHEIENPRLVESGFF</sequence>
<keyword evidence="7" id="KW-0413">Isomerase</keyword>
<name>A0A5R9F050_9BACL</name>
<evidence type="ECO:0000256" key="2">
    <source>
        <dbReference type="ARBA" id="ARBA00001911"/>
    </source>
</evidence>
<evidence type="ECO:0000313" key="9">
    <source>
        <dbReference type="Proteomes" id="UP000308230"/>
    </source>
</evidence>
<evidence type="ECO:0000256" key="7">
    <source>
        <dbReference type="ARBA" id="ARBA00023235"/>
    </source>
</evidence>
<protein>
    <recommendedName>
        <fullName evidence="5">UDP-glucose 4-epimerase</fullName>
        <ecNumber evidence="4">5.1.3.2</ecNumber>
    </recommendedName>
</protein>
<keyword evidence="9" id="KW-1185">Reference proteome</keyword>
<comment type="catalytic activity">
    <reaction evidence="1">
        <text>UDP-alpha-D-glucose = UDP-alpha-D-galactose</text>
        <dbReference type="Rhea" id="RHEA:22168"/>
        <dbReference type="ChEBI" id="CHEBI:58885"/>
        <dbReference type="ChEBI" id="CHEBI:66914"/>
        <dbReference type="EC" id="5.1.3.2"/>
    </reaction>
</comment>
<evidence type="ECO:0000313" key="8">
    <source>
        <dbReference type="EMBL" id="TLS35780.1"/>
    </source>
</evidence>
<keyword evidence="6" id="KW-0520">NAD</keyword>
<dbReference type="GO" id="GO:0005829">
    <property type="term" value="C:cytosol"/>
    <property type="evidence" value="ECO:0007669"/>
    <property type="project" value="TreeGrafter"/>
</dbReference>
<dbReference type="InterPro" id="IPR036291">
    <property type="entry name" value="NAD(P)-bd_dom_sf"/>
</dbReference>